<dbReference type="GO" id="GO:0005737">
    <property type="term" value="C:cytoplasm"/>
    <property type="evidence" value="ECO:0007669"/>
    <property type="project" value="UniProtKB-SubCell"/>
</dbReference>
<comment type="function">
    <text evidence="8 10">Plays an essential role in the initiation and regulation of chromosomal replication. ATP-DnaA binds to the origin of replication (oriC) to initiate formation of the DNA replication initiation complex once per cell cycle. Binds the DnaA box (a 9 base pair repeat at the origin) and separates the double-stranded (ds)DNA. Forms a right-handed helical filament on oriC DNA; dsDNA binds to the exterior of the filament while single-stranded (ss)DNA is stabiized in the filament's interior. The ATP-DnaA-oriC complex binds and stabilizes one strand of the AT-rich DNA unwinding element (DUE), permitting loading of DNA polymerase. After initiation quickly degrades to an ADP-DnaA complex that is not apt for DNA replication. Binds acidic phospholipids.</text>
</comment>
<dbReference type="InterPro" id="IPR024633">
    <property type="entry name" value="DnaA_N_dom"/>
</dbReference>
<feature type="region of interest" description="Domain IV, binds dsDNA" evidence="8">
    <location>
        <begin position="359"/>
        <end position="476"/>
    </location>
</feature>
<keyword evidence="15" id="KW-1185">Reference proteome</keyword>
<dbReference type="CDD" id="cd00009">
    <property type="entry name" value="AAA"/>
    <property type="match status" value="1"/>
</dbReference>
<evidence type="ECO:0000256" key="9">
    <source>
        <dbReference type="NCBIfam" id="TIGR00362"/>
    </source>
</evidence>
<reference evidence="14 15" key="1">
    <citation type="journal article" date="2013" name="PLoS ONE">
        <title>The first genomic and proteomic characterization of a deep-sea sulfate reducer: insights into the piezophilic lifestyle of Desulfovibrio piezophilus.</title>
        <authorList>
            <person name="Pradel N."/>
            <person name="Ji B."/>
            <person name="Gimenez G."/>
            <person name="Talla E."/>
            <person name="Lenoble P."/>
            <person name="Garel M."/>
            <person name="Tamburini C."/>
            <person name="Fourquet P."/>
            <person name="Lebrun R."/>
            <person name="Bertin P."/>
            <person name="Denis Y."/>
            <person name="Pophillat M."/>
            <person name="Barbe V."/>
            <person name="Ollivier B."/>
            <person name="Dolla A."/>
        </authorList>
    </citation>
    <scope>NUCLEOTIDE SEQUENCE [LARGE SCALE GENOMIC DNA]</scope>
    <source>
        <strain evidence="15">DSM 10523 / SB164P1</strain>
    </source>
</reference>
<evidence type="ECO:0000256" key="8">
    <source>
        <dbReference type="HAMAP-Rule" id="MF_00377"/>
    </source>
</evidence>
<dbReference type="HAMAP" id="MF_00377">
    <property type="entry name" value="DnaA_bact"/>
    <property type="match status" value="1"/>
</dbReference>
<dbReference type="SMART" id="SM00382">
    <property type="entry name" value="AAA"/>
    <property type="match status" value="1"/>
</dbReference>
<feature type="binding site" evidence="8">
    <location>
        <position position="187"/>
    </location>
    <ligand>
        <name>ATP</name>
        <dbReference type="ChEBI" id="CHEBI:30616"/>
    </ligand>
</feature>
<dbReference type="GO" id="GO:0006270">
    <property type="term" value="P:DNA replication initiation"/>
    <property type="evidence" value="ECO:0007669"/>
    <property type="project" value="UniProtKB-UniRule"/>
</dbReference>
<dbReference type="InterPro" id="IPR003593">
    <property type="entry name" value="AAA+_ATPase"/>
</dbReference>
<dbReference type="HOGENOM" id="CLU_026910_3_0_7"/>
<dbReference type="Gene3D" id="1.10.8.60">
    <property type="match status" value="1"/>
</dbReference>
<keyword evidence="6 8" id="KW-0446">Lipid-binding</keyword>
<dbReference type="EMBL" id="FO203427">
    <property type="protein sequence ID" value="CCH47241.1"/>
    <property type="molecule type" value="Genomic_DNA"/>
</dbReference>
<dbReference type="eggNOG" id="COG0593">
    <property type="taxonomic scope" value="Bacteria"/>
</dbReference>
<dbReference type="PANTHER" id="PTHR30050">
    <property type="entry name" value="CHROMOSOMAL REPLICATION INITIATOR PROTEIN DNAA"/>
    <property type="match status" value="1"/>
</dbReference>
<protein>
    <recommendedName>
        <fullName evidence="8 9">Chromosomal replication initiator protein DnaA</fullName>
    </recommendedName>
</protein>
<keyword evidence="5 8" id="KW-0067">ATP-binding</keyword>
<evidence type="ECO:0000256" key="4">
    <source>
        <dbReference type="ARBA" id="ARBA00022741"/>
    </source>
</evidence>
<dbReference type="GO" id="GO:0008289">
    <property type="term" value="F:lipid binding"/>
    <property type="evidence" value="ECO:0007669"/>
    <property type="project" value="UniProtKB-KW"/>
</dbReference>
<evidence type="ECO:0000256" key="11">
    <source>
        <dbReference type="RuleBase" id="RU004227"/>
    </source>
</evidence>
<dbReference type="GO" id="GO:0006275">
    <property type="term" value="P:regulation of DNA replication"/>
    <property type="evidence" value="ECO:0007669"/>
    <property type="project" value="UniProtKB-UniRule"/>
</dbReference>
<dbReference type="BioCyc" id="DPIE1322246:BN4_RS00055-MONOMER"/>
<feature type="domain" description="Chromosomal replication initiator DnaA C-terminal" evidence="13">
    <location>
        <begin position="385"/>
        <end position="453"/>
    </location>
</feature>
<evidence type="ECO:0000313" key="14">
    <source>
        <dbReference type="EMBL" id="CCH47241.1"/>
    </source>
</evidence>
<dbReference type="AlphaFoldDB" id="M1WJ42"/>
<dbReference type="Proteomes" id="UP000011724">
    <property type="component" value="Chromosome"/>
</dbReference>
<dbReference type="InterPro" id="IPR010921">
    <property type="entry name" value="Trp_repressor/repl_initiator"/>
</dbReference>
<evidence type="ECO:0000256" key="3">
    <source>
        <dbReference type="ARBA" id="ARBA00022705"/>
    </source>
</evidence>
<evidence type="ECO:0000259" key="13">
    <source>
        <dbReference type="SMART" id="SM00760"/>
    </source>
</evidence>
<proteinExistence type="inferred from homology"/>
<sequence length="476" mass="53618">MCIVHTKGIRELSEHPQSIITDHMMKTAWKQILRSLEKSLNPGVYTVWIKPLRGTVEGNKLILTAPNDFVANWVRDRLLQVIREAATQVMGSEPKISISASTEKKTKPAMTTVRTKPLGKAPSATPLGLPIVNTPKPIPVQNWRFSFDDFVVGSSNELACAASRSICDTAFVSDHLFLSSEPGLGKTHLLHSVGQQLCATANKKNVRVACLSSENFATRMVLAIRGKQIDQFKAQFRESIDVLLLEDVHFFQGKEKMQEELLCTMGALRERGCKVVLTSSFMPKDFSGVDSRLVSRFCSGFLAHINRPDMETRRRIVQEKARKLQVDVPVEVTELLAERITTDIRQLESCLNNMVLKARLLNRAVTMNLAWEVLDNYAVQNPTPDFGHIIEFICKSYSLSEEELKSKSRKRQIVLARNTAFYLARKHTELSLKSIGEKLGRRHSTVLKGITKVEREISLQTPLGRQLEKTTERLTP</sequence>
<dbReference type="Gene3D" id="1.10.1750.10">
    <property type="match status" value="1"/>
</dbReference>
<dbReference type="InterPro" id="IPR013159">
    <property type="entry name" value="DnaA_C"/>
</dbReference>
<dbReference type="InterPro" id="IPR027417">
    <property type="entry name" value="P-loop_NTPase"/>
</dbReference>
<feature type="binding site" evidence="8">
    <location>
        <position position="186"/>
    </location>
    <ligand>
        <name>ATP</name>
        <dbReference type="ChEBI" id="CHEBI:30616"/>
    </ligand>
</feature>
<dbReference type="SUPFAM" id="SSF48295">
    <property type="entry name" value="TrpR-like"/>
    <property type="match status" value="1"/>
</dbReference>
<dbReference type="PATRIC" id="fig|879567.3.peg.1"/>
<dbReference type="Pfam" id="PF00308">
    <property type="entry name" value="Bac_DnaA"/>
    <property type="match status" value="1"/>
</dbReference>
<dbReference type="InterPro" id="IPR020591">
    <property type="entry name" value="Chromosome_initiator_DnaA-like"/>
</dbReference>
<dbReference type="KEGG" id="dpi:BN4_10001"/>
<evidence type="ECO:0000259" key="12">
    <source>
        <dbReference type="SMART" id="SM00382"/>
    </source>
</evidence>
<dbReference type="InterPro" id="IPR038454">
    <property type="entry name" value="DnaA_N_sf"/>
</dbReference>
<feature type="binding site" evidence="8">
    <location>
        <position position="185"/>
    </location>
    <ligand>
        <name>ATP</name>
        <dbReference type="ChEBI" id="CHEBI:30616"/>
    </ligand>
</feature>
<comment type="similarity">
    <text evidence="1 8 11">Belongs to the DnaA family.</text>
</comment>
<dbReference type="Pfam" id="PF11638">
    <property type="entry name" value="DnaA_N"/>
    <property type="match status" value="1"/>
</dbReference>
<dbReference type="PROSITE" id="PS01008">
    <property type="entry name" value="DNAA"/>
    <property type="match status" value="1"/>
</dbReference>
<dbReference type="Gene3D" id="3.40.50.300">
    <property type="entry name" value="P-loop containing nucleotide triphosphate hydrolases"/>
    <property type="match status" value="1"/>
</dbReference>
<dbReference type="InterPro" id="IPR013317">
    <property type="entry name" value="DnaA_dom"/>
</dbReference>
<keyword evidence="3 8" id="KW-0235">DNA replication</keyword>
<evidence type="ECO:0000256" key="5">
    <source>
        <dbReference type="ARBA" id="ARBA00022840"/>
    </source>
</evidence>
<name>M1WJ42_PSEP2</name>
<reference evidence="15" key="2">
    <citation type="journal article" date="2013" name="Stand. Genomic Sci.">
        <title>Complete genome sequence of Desulfocapsa sulfexigens, a marine deltaproteobacterium specialized in disproportionating inorganic sulfur compounds.</title>
        <authorList>
            <person name="Finster K.W."/>
            <person name="Kjeldsen K.U."/>
            <person name="Kube M."/>
            <person name="Reinhardt R."/>
            <person name="Mussmann M."/>
            <person name="Amann R."/>
            <person name="Schreiber L."/>
        </authorList>
    </citation>
    <scope>NUCLEOTIDE SEQUENCE [LARGE SCALE GENOMIC DNA]</scope>
    <source>
        <strain evidence="15">DSM 10523 / SB164P1</strain>
    </source>
</reference>
<dbReference type="GO" id="GO:0005524">
    <property type="term" value="F:ATP binding"/>
    <property type="evidence" value="ECO:0007669"/>
    <property type="project" value="UniProtKB-UniRule"/>
</dbReference>
<dbReference type="GO" id="GO:0003688">
    <property type="term" value="F:DNA replication origin binding"/>
    <property type="evidence" value="ECO:0007669"/>
    <property type="project" value="UniProtKB-UniRule"/>
</dbReference>
<comment type="domain">
    <text evidence="8">Domain I is involved in oligomerization and binding regulators, domain II is flexibile and of varying length in different bacteria, domain III forms the AAA+ region, while domain IV binds dsDNA.</text>
</comment>
<keyword evidence="4 8" id="KW-0547">Nucleotide-binding</keyword>
<evidence type="ECO:0000313" key="15">
    <source>
        <dbReference type="Proteomes" id="UP000011724"/>
    </source>
</evidence>
<comment type="subunit">
    <text evidence="8">Oligomerizes as a right-handed, spiral filament on DNA at oriC.</text>
</comment>
<keyword evidence="7 8" id="KW-0238">DNA-binding</keyword>
<dbReference type="Gene3D" id="3.30.300.180">
    <property type="match status" value="1"/>
</dbReference>
<dbReference type="NCBIfam" id="TIGR00362">
    <property type="entry name" value="DnaA"/>
    <property type="match status" value="1"/>
</dbReference>
<dbReference type="PRINTS" id="PR00051">
    <property type="entry name" value="DNAA"/>
</dbReference>
<accession>M1WJ42</accession>
<dbReference type="STRING" id="1322246.BN4_10001"/>
<evidence type="ECO:0000256" key="10">
    <source>
        <dbReference type="RuleBase" id="RU000577"/>
    </source>
</evidence>
<feature type="region of interest" description="Domain I, interacts with DnaA modulators" evidence="8">
    <location>
        <begin position="1"/>
        <end position="106"/>
    </location>
</feature>
<keyword evidence="2 8" id="KW-0963">Cytoplasm</keyword>
<dbReference type="Pfam" id="PF08299">
    <property type="entry name" value="Bac_DnaA_C"/>
    <property type="match status" value="1"/>
</dbReference>
<dbReference type="PANTHER" id="PTHR30050:SF2">
    <property type="entry name" value="CHROMOSOMAL REPLICATION INITIATOR PROTEIN DNAA"/>
    <property type="match status" value="1"/>
</dbReference>
<feature type="binding site" evidence="8">
    <location>
        <position position="183"/>
    </location>
    <ligand>
        <name>ATP</name>
        <dbReference type="ChEBI" id="CHEBI:30616"/>
    </ligand>
</feature>
<evidence type="ECO:0000256" key="2">
    <source>
        <dbReference type="ARBA" id="ARBA00022490"/>
    </source>
</evidence>
<dbReference type="CDD" id="cd06571">
    <property type="entry name" value="Bac_DnaA_C"/>
    <property type="match status" value="1"/>
</dbReference>
<gene>
    <name evidence="8 14" type="primary">dnaA</name>
    <name evidence="14" type="ordered locus">BN4_10001</name>
</gene>
<comment type="caution">
    <text evidence="8">Lacks conserved residue(s) required for the propagation of feature annotation.</text>
</comment>
<dbReference type="SUPFAM" id="SSF52540">
    <property type="entry name" value="P-loop containing nucleoside triphosphate hydrolases"/>
    <property type="match status" value="1"/>
</dbReference>
<organism evidence="14 15">
    <name type="scientific">Pseudodesulfovibrio piezophilus (strain DSM 21447 / JCM 15486 / C1TLV30)</name>
    <name type="common">Desulfovibrio piezophilus</name>
    <dbReference type="NCBI Taxonomy" id="1322246"/>
    <lineage>
        <taxon>Bacteria</taxon>
        <taxon>Pseudomonadati</taxon>
        <taxon>Thermodesulfobacteriota</taxon>
        <taxon>Desulfovibrionia</taxon>
        <taxon>Desulfovibrionales</taxon>
        <taxon>Desulfovibrionaceae</taxon>
    </lineage>
</organism>
<evidence type="ECO:0000256" key="7">
    <source>
        <dbReference type="ARBA" id="ARBA00023125"/>
    </source>
</evidence>
<dbReference type="InterPro" id="IPR018312">
    <property type="entry name" value="Chromosome_initiator_DnaA_CS"/>
</dbReference>
<feature type="domain" description="AAA+ ATPase" evidence="12">
    <location>
        <begin position="172"/>
        <end position="309"/>
    </location>
</feature>
<comment type="subcellular location">
    <subcellularLocation>
        <location evidence="8">Cytoplasm</location>
    </subcellularLocation>
</comment>
<evidence type="ECO:0000256" key="1">
    <source>
        <dbReference type="ARBA" id="ARBA00006583"/>
    </source>
</evidence>
<dbReference type="InterPro" id="IPR001957">
    <property type="entry name" value="Chromosome_initiator_DnaA"/>
</dbReference>
<dbReference type="SMART" id="SM00760">
    <property type="entry name" value="Bac_DnaA_C"/>
    <property type="match status" value="1"/>
</dbReference>
<dbReference type="GO" id="GO:0005886">
    <property type="term" value="C:plasma membrane"/>
    <property type="evidence" value="ECO:0007669"/>
    <property type="project" value="TreeGrafter"/>
</dbReference>
<evidence type="ECO:0000256" key="6">
    <source>
        <dbReference type="ARBA" id="ARBA00023121"/>
    </source>
</evidence>